<evidence type="ECO:0000313" key="10">
    <source>
        <dbReference type="Proteomes" id="UP000516437"/>
    </source>
</evidence>
<dbReference type="PANTHER" id="PTHR11097">
    <property type="entry name" value="EXOSOME COMPLEX EXONUCLEASE RIBOSOMAL RNA PROCESSING PROTEIN"/>
    <property type="match status" value="1"/>
</dbReference>
<evidence type="ECO:0000256" key="6">
    <source>
        <dbReference type="ARBA" id="ARBA00042523"/>
    </source>
</evidence>
<dbReference type="GO" id="GO:0000467">
    <property type="term" value="P:exonucleolytic trimming to generate mature 3'-end of 5.8S rRNA from tricistronic rRNA transcript (SSU-rRNA, 5.8S rRNA, LSU-rRNA)"/>
    <property type="evidence" value="ECO:0007669"/>
    <property type="project" value="TreeGrafter"/>
</dbReference>
<dbReference type="Gene3D" id="3.30.230.70">
    <property type="entry name" value="GHMP Kinase, N-terminal domain"/>
    <property type="match status" value="2"/>
</dbReference>
<organism evidence="8 10">
    <name type="scientific">Morella rubra</name>
    <name type="common">Chinese bayberry</name>
    <dbReference type="NCBI Taxonomy" id="262757"/>
    <lineage>
        <taxon>Eukaryota</taxon>
        <taxon>Viridiplantae</taxon>
        <taxon>Streptophyta</taxon>
        <taxon>Embryophyta</taxon>
        <taxon>Tracheophyta</taxon>
        <taxon>Spermatophyta</taxon>
        <taxon>Magnoliopsida</taxon>
        <taxon>eudicotyledons</taxon>
        <taxon>Gunneridae</taxon>
        <taxon>Pentapetalae</taxon>
        <taxon>rosids</taxon>
        <taxon>fabids</taxon>
        <taxon>Fagales</taxon>
        <taxon>Myricaceae</taxon>
        <taxon>Morella</taxon>
    </lineage>
</organism>
<dbReference type="GO" id="GO:0034476">
    <property type="term" value="P:U5 snRNA 3'-end processing"/>
    <property type="evidence" value="ECO:0007669"/>
    <property type="project" value="TreeGrafter"/>
</dbReference>
<dbReference type="Proteomes" id="UP000516437">
    <property type="component" value="Chromosome 3"/>
</dbReference>
<dbReference type="InterPro" id="IPR020568">
    <property type="entry name" value="Ribosomal_Su5_D2-typ_SF"/>
</dbReference>
<evidence type="ECO:0000313" key="8">
    <source>
        <dbReference type="EMBL" id="KAB1204894.1"/>
    </source>
</evidence>
<protein>
    <recommendedName>
        <fullName evidence="6">Ribosomal RNA-processing protein 42</fullName>
    </recommendedName>
</protein>
<evidence type="ECO:0000256" key="1">
    <source>
        <dbReference type="ARBA" id="ARBA00004496"/>
    </source>
</evidence>
<dbReference type="GO" id="GO:0034475">
    <property type="term" value="P:U4 snRNA 3'-end processing"/>
    <property type="evidence" value="ECO:0007669"/>
    <property type="project" value="TreeGrafter"/>
</dbReference>
<dbReference type="GO" id="GO:0071028">
    <property type="term" value="P:nuclear mRNA surveillance"/>
    <property type="evidence" value="ECO:0007669"/>
    <property type="project" value="TreeGrafter"/>
</dbReference>
<comment type="caution">
    <text evidence="8">The sequence shown here is derived from an EMBL/GenBank/DDBJ whole genome shotgun (WGS) entry which is preliminary data.</text>
</comment>
<dbReference type="SUPFAM" id="SSF54211">
    <property type="entry name" value="Ribosomal protein S5 domain 2-like"/>
    <property type="match status" value="1"/>
</dbReference>
<evidence type="ECO:0000313" key="9">
    <source>
        <dbReference type="EMBL" id="KAB1220110.1"/>
    </source>
</evidence>
<name>A0A6A1UWS6_9ROSI</name>
<keyword evidence="10" id="KW-1185">Reference proteome</keyword>
<dbReference type="OrthoDB" id="272245at2759"/>
<sequence>MVGLSLGEKHAIQGGIAQDLRSDGRKRLTYRPLFVETGVIPQGRGGDELSTGLSVALQNCLLGGKSRADALGSAIKAALSNTGILRVHVAPGASGNDQPEVDISDEEFLEFDTSDIPAIVTLTKVKKNHDMVRTPDAIVTGALSRTLFYVVVLIAYLVDEDRMTCCTQRSAM</sequence>
<proteinExistence type="inferred from homology"/>
<dbReference type="GO" id="GO:0005730">
    <property type="term" value="C:nucleolus"/>
    <property type="evidence" value="ECO:0007669"/>
    <property type="project" value="UniProtKB-SubCell"/>
</dbReference>
<reference evidence="8" key="1">
    <citation type="submission" date="2018-07" db="EMBL/GenBank/DDBJ databases">
        <authorList>
            <person name="Gao Z.-S."/>
            <person name="Jia H.-M."/>
            <person name="Jia H.-J."/>
            <person name="Cai Q.-L."/>
            <person name="Wang Y."/>
            <person name="Zhao H.-B."/>
        </authorList>
    </citation>
    <scope>NUCLEOTIDE SEQUENCE</scope>
    <source>
        <tissue evidence="8">Leaves</tissue>
    </source>
</reference>
<dbReference type="GO" id="GO:0034473">
    <property type="term" value="P:U1 snRNA 3'-end processing"/>
    <property type="evidence" value="ECO:0007669"/>
    <property type="project" value="TreeGrafter"/>
</dbReference>
<gene>
    <name evidence="9" type="ORF">CJ030_MR3G005597</name>
    <name evidence="8" type="ORF">CJ030_MR7G015272</name>
</gene>
<evidence type="ECO:0000256" key="4">
    <source>
        <dbReference type="ARBA" id="ARBA00022490"/>
    </source>
</evidence>
<dbReference type="GO" id="GO:0000176">
    <property type="term" value="C:nuclear exosome (RNase complex)"/>
    <property type="evidence" value="ECO:0007669"/>
    <property type="project" value="TreeGrafter"/>
</dbReference>
<comment type="subcellular location">
    <subcellularLocation>
        <location evidence="1">Cytoplasm</location>
    </subcellularLocation>
    <subcellularLocation>
        <location evidence="2">Nucleus</location>
        <location evidence="2">Nucleolus</location>
    </subcellularLocation>
</comment>
<dbReference type="AlphaFoldDB" id="A0A6A1UWS6"/>
<reference evidence="8" key="3">
    <citation type="submission" date="2019-09" db="EMBL/GenBank/DDBJ databases">
        <authorList>
            <person name="Gao Z."/>
        </authorList>
    </citation>
    <scope>NUCLEOTIDE SEQUENCE</scope>
    <source>
        <tissue evidence="8">Leaves</tissue>
    </source>
</reference>
<dbReference type="Proteomes" id="UP000516437">
    <property type="component" value="Chromosome 7"/>
</dbReference>
<dbReference type="GO" id="GO:0035925">
    <property type="term" value="F:mRNA 3'-UTR AU-rich region binding"/>
    <property type="evidence" value="ECO:0007669"/>
    <property type="project" value="TreeGrafter"/>
</dbReference>
<evidence type="ECO:0000256" key="2">
    <source>
        <dbReference type="ARBA" id="ARBA00004604"/>
    </source>
</evidence>
<dbReference type="InterPro" id="IPR050590">
    <property type="entry name" value="Exosome_comp_Rrp42_subfam"/>
</dbReference>
<dbReference type="GO" id="GO:0016075">
    <property type="term" value="P:rRNA catabolic process"/>
    <property type="evidence" value="ECO:0007669"/>
    <property type="project" value="TreeGrafter"/>
</dbReference>
<evidence type="ECO:0000256" key="3">
    <source>
        <dbReference type="ARBA" id="ARBA00006678"/>
    </source>
</evidence>
<dbReference type="PANTHER" id="PTHR11097:SF8">
    <property type="entry name" value="EXOSOME COMPLEX COMPONENT RRP42"/>
    <property type="match status" value="1"/>
</dbReference>
<dbReference type="EMBL" id="RXIC02000025">
    <property type="protein sequence ID" value="KAB1204894.1"/>
    <property type="molecule type" value="Genomic_DNA"/>
</dbReference>
<keyword evidence="7" id="KW-1133">Transmembrane helix</keyword>
<comment type="similarity">
    <text evidence="3">Belongs to the RNase PH family.</text>
</comment>
<keyword evidence="4" id="KW-0963">Cytoplasm</keyword>
<feature type="transmembrane region" description="Helical" evidence="7">
    <location>
        <begin position="137"/>
        <end position="158"/>
    </location>
</feature>
<dbReference type="GO" id="GO:0000177">
    <property type="term" value="C:cytoplasmic exosome (RNase complex)"/>
    <property type="evidence" value="ECO:0007669"/>
    <property type="project" value="TreeGrafter"/>
</dbReference>
<keyword evidence="7" id="KW-0472">Membrane</keyword>
<dbReference type="EMBL" id="RXIC02000021">
    <property type="protein sequence ID" value="KAB1220110.1"/>
    <property type="molecule type" value="Genomic_DNA"/>
</dbReference>
<evidence type="ECO:0000256" key="7">
    <source>
        <dbReference type="SAM" id="Phobius"/>
    </source>
</evidence>
<keyword evidence="7" id="KW-0812">Transmembrane</keyword>
<keyword evidence="5" id="KW-0271">Exosome</keyword>
<dbReference type="GO" id="GO:0071038">
    <property type="term" value="P:TRAMP-dependent tRNA surveillance pathway"/>
    <property type="evidence" value="ECO:0007669"/>
    <property type="project" value="TreeGrafter"/>
</dbReference>
<dbReference type="GO" id="GO:0071035">
    <property type="term" value="P:nuclear polyadenylation-dependent rRNA catabolic process"/>
    <property type="evidence" value="ECO:0007669"/>
    <property type="project" value="TreeGrafter"/>
</dbReference>
<dbReference type="InterPro" id="IPR027408">
    <property type="entry name" value="PNPase/RNase_PH_dom_sf"/>
</dbReference>
<evidence type="ECO:0000256" key="5">
    <source>
        <dbReference type="ARBA" id="ARBA00022835"/>
    </source>
</evidence>
<reference evidence="8 10" key="2">
    <citation type="journal article" date="2019" name="Plant Biotechnol. J.">
        <title>The red bayberry genome and genetic basis of sex determination.</title>
        <authorList>
            <person name="Jia H.M."/>
            <person name="Jia H.J."/>
            <person name="Cai Q.L."/>
            <person name="Wang Y."/>
            <person name="Zhao H.B."/>
            <person name="Yang W.F."/>
            <person name="Wang G.Y."/>
            <person name="Li Y.H."/>
            <person name="Zhan D.L."/>
            <person name="Shen Y.T."/>
            <person name="Niu Q.F."/>
            <person name="Chang L."/>
            <person name="Qiu J."/>
            <person name="Zhao L."/>
            <person name="Xie H.B."/>
            <person name="Fu W.Y."/>
            <person name="Jin J."/>
            <person name="Li X.W."/>
            <person name="Jiao Y."/>
            <person name="Zhou C.C."/>
            <person name="Tu T."/>
            <person name="Chai C.Y."/>
            <person name="Gao J.L."/>
            <person name="Fan L.J."/>
            <person name="van de Weg E."/>
            <person name="Wang J.Y."/>
            <person name="Gao Z.S."/>
        </authorList>
    </citation>
    <scope>NUCLEOTIDE SEQUENCE [LARGE SCALE GENOMIC DNA]</scope>
    <source>
        <tissue evidence="8">Leaves</tissue>
    </source>
</reference>
<accession>A0A6A1UWS6</accession>